<dbReference type="HOGENOM" id="CLU_3167584_0_0_9"/>
<dbReference type="EMBL" id="AEWT01000002">
    <property type="protein sequence ID" value="EGC71236.1"/>
    <property type="molecule type" value="Genomic_DNA"/>
</dbReference>
<organism evidence="1 2">
    <name type="scientific">Enterococcus casseliflavus ATCC 12755</name>
    <dbReference type="NCBI Taxonomy" id="888066"/>
    <lineage>
        <taxon>Bacteria</taxon>
        <taxon>Bacillati</taxon>
        <taxon>Bacillota</taxon>
        <taxon>Bacilli</taxon>
        <taxon>Lactobacillales</taxon>
        <taxon>Enterococcaceae</taxon>
        <taxon>Enterococcus</taxon>
    </lineage>
</organism>
<evidence type="ECO:0000313" key="1">
    <source>
        <dbReference type="EMBL" id="EGC71236.1"/>
    </source>
</evidence>
<accession>F0EFW1</accession>
<comment type="caution">
    <text evidence="1">The sequence shown here is derived from an EMBL/GenBank/DDBJ whole genome shotgun (WGS) entry which is preliminary data.</text>
</comment>
<gene>
    <name evidence="1" type="ORF">HMPREF9087_0613</name>
</gene>
<protein>
    <submittedName>
        <fullName evidence="1">Uncharacterized protein</fullName>
    </submittedName>
</protein>
<name>F0EFW1_ENTCA</name>
<dbReference type="AlphaFoldDB" id="F0EFW1"/>
<proteinExistence type="predicted"/>
<evidence type="ECO:0000313" key="2">
    <source>
        <dbReference type="Proteomes" id="UP000004835"/>
    </source>
</evidence>
<dbReference type="Proteomes" id="UP000004835">
    <property type="component" value="Unassembled WGS sequence"/>
</dbReference>
<reference evidence="1 2" key="1">
    <citation type="submission" date="2011-01" db="EMBL/GenBank/DDBJ databases">
        <authorList>
            <person name="Muzny D."/>
            <person name="Qin X."/>
            <person name="Deng J."/>
            <person name="Jiang H."/>
            <person name="Liu Y."/>
            <person name="Qu J."/>
            <person name="Song X.-Z."/>
            <person name="Zhang L."/>
            <person name="Thornton R."/>
            <person name="Coyle M."/>
            <person name="Francisco L."/>
            <person name="Jackson L."/>
            <person name="Javaid M."/>
            <person name="Korchina V."/>
            <person name="Kovar C."/>
            <person name="Mata R."/>
            <person name="Mathew T."/>
            <person name="Ngo R."/>
            <person name="Nguyen L."/>
            <person name="Nguyen N."/>
            <person name="Okwuonu G."/>
            <person name="Ongeri F."/>
            <person name="Pham C."/>
            <person name="Simmons D."/>
            <person name="Wilczek-Boney K."/>
            <person name="Hale W."/>
            <person name="Jakkamsetti A."/>
            <person name="Pham P."/>
            <person name="Ruth R."/>
            <person name="San Lucas F."/>
            <person name="Warren J."/>
            <person name="Zhang J."/>
            <person name="Zhao Z."/>
            <person name="Zhou C."/>
            <person name="Zhu D."/>
            <person name="Lee S."/>
            <person name="Bess C."/>
            <person name="Blankenburg K."/>
            <person name="Forbes L."/>
            <person name="Fu Q."/>
            <person name="Gubbala S."/>
            <person name="Hirani K."/>
            <person name="Jayaseelan J.C."/>
            <person name="Lara F."/>
            <person name="Munidasa M."/>
            <person name="Palculict T."/>
            <person name="Patil S."/>
            <person name="Pu L.-L."/>
            <person name="Saada N."/>
            <person name="Tang L."/>
            <person name="Weissenberger G."/>
            <person name="Zhu Y."/>
            <person name="Hemphill L."/>
            <person name="Shang Y."/>
            <person name="Youmans B."/>
            <person name="Ayvaz T."/>
            <person name="Ross M."/>
            <person name="Santibanez J."/>
            <person name="Aqrawi P."/>
            <person name="Gross S."/>
            <person name="Joshi V."/>
            <person name="Fowler G."/>
            <person name="Nazareth L."/>
            <person name="Reid J."/>
            <person name="Worley K."/>
            <person name="Petrosino J."/>
            <person name="Highlander S."/>
            <person name="Gibbs R."/>
        </authorList>
    </citation>
    <scope>NUCLEOTIDE SEQUENCE [LARGE SCALE GENOMIC DNA]</scope>
    <source>
        <strain evidence="1 2">ATCC 12755</strain>
    </source>
</reference>
<sequence length="47" mass="5350">MKQKQALILRSMLVSLRKKLTSRVGSLAGQGKMKKVFWIEMSIISMP</sequence>